<comment type="caution">
    <text evidence="2">The sequence shown here is derived from an EMBL/GenBank/DDBJ whole genome shotgun (WGS) entry which is preliminary data.</text>
</comment>
<organism evidence="2 3">
    <name type="scientific">Rheinheimera soli</name>
    <dbReference type="NCBI Taxonomy" id="443616"/>
    <lineage>
        <taxon>Bacteria</taxon>
        <taxon>Pseudomonadati</taxon>
        <taxon>Pseudomonadota</taxon>
        <taxon>Gammaproteobacteria</taxon>
        <taxon>Chromatiales</taxon>
        <taxon>Chromatiaceae</taxon>
        <taxon>Rheinheimera</taxon>
    </lineage>
</organism>
<dbReference type="RefSeq" id="WP_310275219.1">
    <property type="nucleotide sequence ID" value="NZ_JAVDWR010000002.1"/>
</dbReference>
<evidence type="ECO:0000313" key="2">
    <source>
        <dbReference type="EMBL" id="MDR7120093.1"/>
    </source>
</evidence>
<keyword evidence="3" id="KW-1185">Reference proteome</keyword>
<evidence type="ECO:0000256" key="1">
    <source>
        <dbReference type="SAM" id="Phobius"/>
    </source>
</evidence>
<dbReference type="Proteomes" id="UP001257909">
    <property type="component" value="Unassembled WGS sequence"/>
</dbReference>
<evidence type="ECO:0000313" key="3">
    <source>
        <dbReference type="Proteomes" id="UP001257909"/>
    </source>
</evidence>
<feature type="transmembrane region" description="Helical" evidence="1">
    <location>
        <begin position="20"/>
        <end position="42"/>
    </location>
</feature>
<name>A0ABU1VXC1_9GAMM</name>
<feature type="transmembrane region" description="Helical" evidence="1">
    <location>
        <begin position="93"/>
        <end position="110"/>
    </location>
</feature>
<accession>A0ABU1VXC1</accession>
<keyword evidence="1" id="KW-0812">Transmembrane</keyword>
<feature type="transmembrane region" description="Helical" evidence="1">
    <location>
        <begin position="54"/>
        <end position="73"/>
    </location>
</feature>
<reference evidence="2 3" key="1">
    <citation type="submission" date="2023-07" db="EMBL/GenBank/DDBJ databases">
        <title>Sorghum-associated microbial communities from plants grown in Nebraska, USA.</title>
        <authorList>
            <person name="Schachtman D."/>
        </authorList>
    </citation>
    <scope>NUCLEOTIDE SEQUENCE [LARGE SCALE GENOMIC DNA]</scope>
    <source>
        <strain evidence="2 3">4138</strain>
    </source>
</reference>
<proteinExistence type="predicted"/>
<gene>
    <name evidence="2" type="ORF">J2W69_001022</name>
</gene>
<keyword evidence="1" id="KW-0472">Membrane</keyword>
<dbReference type="EMBL" id="JAVDWR010000002">
    <property type="protein sequence ID" value="MDR7120093.1"/>
    <property type="molecule type" value="Genomic_DNA"/>
</dbReference>
<protein>
    <submittedName>
        <fullName evidence="2">Uncharacterized protein</fullName>
    </submittedName>
</protein>
<keyword evidence="1" id="KW-1133">Transmembrane helix</keyword>
<sequence>MLLLPAIFLDRRKIMDIKTFSHFSYKSLKMLFIFLLLLYALYSPWLYSSADPQRYYLFAFALLMLALLFELHLANLRFAEFIRQPLRWKSPTGFLYLSAFLCFGWGLWGLG</sequence>